<protein>
    <recommendedName>
        <fullName evidence="5">Acyl-peptide hydrolase</fullName>
    </recommendedName>
    <alternativeName>
        <fullName evidence="4">Acylaminoacyl-peptidase</fullName>
    </alternativeName>
</protein>
<evidence type="ECO:0000256" key="5">
    <source>
        <dbReference type="ARBA" id="ARBA00032596"/>
    </source>
</evidence>
<dbReference type="InterPro" id="IPR001375">
    <property type="entry name" value="Peptidase_S9_cat"/>
</dbReference>
<keyword evidence="2" id="KW-0378">Hydrolase</keyword>
<dbReference type="Proteomes" id="UP001241110">
    <property type="component" value="Unassembled WGS sequence"/>
</dbReference>
<dbReference type="Gene3D" id="2.140.10.30">
    <property type="entry name" value="Dipeptidylpeptidase IV, N-terminal domain"/>
    <property type="match status" value="1"/>
</dbReference>
<evidence type="ECO:0000256" key="3">
    <source>
        <dbReference type="ARBA" id="ARBA00022990"/>
    </source>
</evidence>
<dbReference type="PROSITE" id="PS00708">
    <property type="entry name" value="PRO_ENDOPEP_SER"/>
    <property type="match status" value="1"/>
</dbReference>
<comment type="caution">
    <text evidence="10">The sequence shown here is derived from an EMBL/GenBank/DDBJ whole genome shotgun (WGS) entry which is preliminary data.</text>
</comment>
<dbReference type="Gene3D" id="2.120.10.30">
    <property type="entry name" value="TolB, C-terminal domain"/>
    <property type="match status" value="1"/>
</dbReference>
<dbReference type="SUPFAM" id="SSF53474">
    <property type="entry name" value="alpha/beta-Hydrolases"/>
    <property type="match status" value="1"/>
</dbReference>
<dbReference type="RefSeq" id="WP_313978402.1">
    <property type="nucleotide sequence ID" value="NZ_JASJOS010000004.1"/>
</dbReference>
<organism evidence="10 11">
    <name type="scientific">Xanthocytophaga flava</name>
    <dbReference type="NCBI Taxonomy" id="3048013"/>
    <lineage>
        <taxon>Bacteria</taxon>
        <taxon>Pseudomonadati</taxon>
        <taxon>Bacteroidota</taxon>
        <taxon>Cytophagia</taxon>
        <taxon>Cytophagales</taxon>
        <taxon>Rhodocytophagaceae</taxon>
        <taxon>Xanthocytophaga</taxon>
    </lineage>
</organism>
<evidence type="ECO:0000313" key="10">
    <source>
        <dbReference type="EMBL" id="MDJ1481078.1"/>
    </source>
</evidence>
<dbReference type="GO" id="GO:0006508">
    <property type="term" value="P:proteolysis"/>
    <property type="evidence" value="ECO:0007669"/>
    <property type="project" value="UniProtKB-KW"/>
</dbReference>
<evidence type="ECO:0000256" key="2">
    <source>
        <dbReference type="ARBA" id="ARBA00022801"/>
    </source>
</evidence>
<feature type="domain" description="Peptidase S9 prolyl oligopeptidase catalytic" evidence="8">
    <location>
        <begin position="490"/>
        <end position="689"/>
    </location>
</feature>
<dbReference type="InterPro" id="IPR011042">
    <property type="entry name" value="6-blade_b-propeller_TolB-like"/>
</dbReference>
<feature type="signal peptide" evidence="7">
    <location>
        <begin position="1"/>
        <end position="17"/>
    </location>
</feature>
<dbReference type="SUPFAM" id="SSF82171">
    <property type="entry name" value="DPP6 N-terminal domain-like"/>
    <property type="match status" value="1"/>
</dbReference>
<dbReference type="InterPro" id="IPR011659">
    <property type="entry name" value="WD40"/>
</dbReference>
<keyword evidence="3" id="KW-0007">Acetylation</keyword>
<keyword evidence="7" id="KW-0732">Signal</keyword>
<name>A0AAE3QPG8_9BACT</name>
<evidence type="ECO:0000256" key="7">
    <source>
        <dbReference type="SAM" id="SignalP"/>
    </source>
</evidence>
<evidence type="ECO:0000256" key="4">
    <source>
        <dbReference type="ARBA" id="ARBA00032284"/>
    </source>
</evidence>
<feature type="domain" description="Dipeptidylpeptidase IV N-terminal" evidence="9">
    <location>
        <begin position="256"/>
        <end position="384"/>
    </location>
</feature>
<accession>A0AAE3QPG8</accession>
<reference evidence="10" key="1">
    <citation type="submission" date="2023-05" db="EMBL/GenBank/DDBJ databases">
        <authorList>
            <person name="Zhang X."/>
        </authorList>
    </citation>
    <scope>NUCLEOTIDE SEQUENCE</scope>
    <source>
        <strain evidence="10">YF14B1</strain>
    </source>
</reference>
<dbReference type="AlphaFoldDB" id="A0AAE3QPG8"/>
<proteinExistence type="predicted"/>
<dbReference type="GO" id="GO:0008239">
    <property type="term" value="F:dipeptidyl-peptidase activity"/>
    <property type="evidence" value="ECO:0007669"/>
    <property type="project" value="TreeGrafter"/>
</dbReference>
<dbReference type="EMBL" id="JASJOS010000004">
    <property type="protein sequence ID" value="MDJ1481078.1"/>
    <property type="molecule type" value="Genomic_DNA"/>
</dbReference>
<gene>
    <name evidence="10" type="ORF">QNI16_11335</name>
</gene>
<dbReference type="InterPro" id="IPR002471">
    <property type="entry name" value="Pept_S9_AS"/>
</dbReference>
<dbReference type="InterPro" id="IPR050278">
    <property type="entry name" value="Serine_Prot_S9B/DPPIV"/>
</dbReference>
<evidence type="ECO:0000259" key="9">
    <source>
        <dbReference type="Pfam" id="PF00930"/>
    </source>
</evidence>
<feature type="chain" id="PRO_5042151476" description="Acyl-peptide hydrolase" evidence="7">
    <location>
        <begin position="18"/>
        <end position="693"/>
    </location>
</feature>
<evidence type="ECO:0000256" key="1">
    <source>
        <dbReference type="ARBA" id="ARBA00022670"/>
    </source>
</evidence>
<dbReference type="PANTHER" id="PTHR11731:SF193">
    <property type="entry name" value="DIPEPTIDYL PEPTIDASE 9"/>
    <property type="match status" value="1"/>
</dbReference>
<evidence type="ECO:0000313" key="11">
    <source>
        <dbReference type="Proteomes" id="UP001241110"/>
    </source>
</evidence>
<dbReference type="Pfam" id="PF07676">
    <property type="entry name" value="PD40"/>
    <property type="match status" value="2"/>
</dbReference>
<dbReference type="Pfam" id="PF00326">
    <property type="entry name" value="Peptidase_S9"/>
    <property type="match status" value="1"/>
</dbReference>
<keyword evidence="1" id="KW-0645">Protease</keyword>
<dbReference type="GO" id="GO:0004252">
    <property type="term" value="F:serine-type endopeptidase activity"/>
    <property type="evidence" value="ECO:0007669"/>
    <property type="project" value="InterPro"/>
</dbReference>
<evidence type="ECO:0000256" key="6">
    <source>
        <dbReference type="ARBA" id="ARBA00045885"/>
    </source>
</evidence>
<dbReference type="InterPro" id="IPR002469">
    <property type="entry name" value="Peptidase_S9B_N"/>
</dbReference>
<evidence type="ECO:0000259" key="8">
    <source>
        <dbReference type="Pfam" id="PF00326"/>
    </source>
</evidence>
<dbReference type="Gene3D" id="3.40.50.1820">
    <property type="entry name" value="alpha/beta hydrolase"/>
    <property type="match status" value="1"/>
</dbReference>
<comment type="function">
    <text evidence="6">This enzyme catalyzes the hydrolysis of the N-terminal peptide bond of an N-acetylated peptide to generate an N-acetylated amino acid and a peptide with a free N-terminus. It preferentially cleaves off Ac-Ala, Ac-Met and Ac-Ser. Also, involved in the degradation of oxidized and glycated proteins.</text>
</comment>
<dbReference type="InterPro" id="IPR029058">
    <property type="entry name" value="AB_hydrolase_fold"/>
</dbReference>
<dbReference type="PANTHER" id="PTHR11731">
    <property type="entry name" value="PROTEASE FAMILY S9B,C DIPEPTIDYL-PEPTIDASE IV-RELATED"/>
    <property type="match status" value="1"/>
</dbReference>
<dbReference type="Pfam" id="PF00930">
    <property type="entry name" value="DPPIV_N"/>
    <property type="match status" value="1"/>
</dbReference>
<sequence length="693" mass="76654">MKKHILLFFFCSITAFAQKPAFTLEQIMGTPFPTELTASPTDKKIAWVQNARGVRNIWMAQAPDFQGKQLTSFTKDDGKDISQLRWSPDARTLLFVHGGGTRGSEPPNPSSDPAGSELAIYKISTEGGQPVKITDGTYPTLSPKGDSLVFLRKGQIYITTLDGGKDSRQLLKVRGSSSQLRWSPNGNQLAFVSNRGDHSFIGVFDLTSRNLRFLSPSVDTDNNPVWSPDGNQIAFIRIPAGDDVIFGPTREAEPWSILVADVATGKGKTLWKADAGVGSAYREIVSDNQIFWTANNYIVFPWEKDGWTHLYSVSAKGGNATLLTPGNFEVEYISLTTDKNEILFNSNQDDIDRRHIWRVAPASSKPVAVTQGKGIEWLPVMLSDGKTIGVLGSDALRPARALMVTNTTSFKPLVSNSLSVDFPEKLLVEPQAVTVSAVDGMPIPAQLFLPANIKKGEKRPALIFFHGGSRRQMLLGWNYGSYYHNAYALNQYFVSQGYIVLSVNYRSGIGYGMHFREAINYGEAGGTEFNDVMGAGLYLRSRPDVDGSKIGLWGGSYGGYLTAMGLSRASDLFAAGVDIHGVHDWNVGIKTFVPDYNKLEFPEKARKAFDASPLATVDTWKSPVLVIHGDDDRNVDFAETVELVKALRKRNVEIEQLIFPDEVHSFLRYANWLECFKATSDFFDRKLRNKNNP</sequence>